<dbReference type="WBParaSite" id="nRc.2.0.1.t40229-RA">
    <property type="protein sequence ID" value="nRc.2.0.1.t40229-RA"/>
    <property type="gene ID" value="nRc.2.0.1.g40229"/>
</dbReference>
<reference evidence="3" key="1">
    <citation type="submission" date="2022-11" db="UniProtKB">
        <authorList>
            <consortium name="WormBaseParasite"/>
        </authorList>
    </citation>
    <scope>IDENTIFICATION</scope>
</reference>
<evidence type="ECO:0000256" key="1">
    <source>
        <dbReference type="SAM" id="MobiDB-lite"/>
    </source>
</evidence>
<proteinExistence type="predicted"/>
<dbReference type="Proteomes" id="UP000887565">
    <property type="component" value="Unplaced"/>
</dbReference>
<feature type="region of interest" description="Disordered" evidence="1">
    <location>
        <begin position="111"/>
        <end position="138"/>
    </location>
</feature>
<sequence>MLFDSRNSSRPAKEDPIAKFFAARQMVNRSVENYFSAAGANGNAAQRPPGVAVPYPASSSSSYGLPANAAGSLTNSKTSFTLRPGPQQVPNYGFDDAGVGIIVPANEVQKGTLDRKGSKKRSSIITTSSSNSKISPIDTPVIMANPNLEKLLSKKDFDTTNNNSISSSSSSSTTIKKVTFARNELSSPVSFTAANFSSREYVEHQSQNYHQYKNDRDFFLMNQKSPKITTTHHNATNIDGEVLLKKQQHSNDTEIFNAESKRSKK</sequence>
<dbReference type="AlphaFoldDB" id="A0A915KP48"/>
<protein>
    <submittedName>
        <fullName evidence="3">Uncharacterized protein</fullName>
    </submittedName>
</protein>
<evidence type="ECO:0000313" key="2">
    <source>
        <dbReference type="Proteomes" id="UP000887565"/>
    </source>
</evidence>
<evidence type="ECO:0000313" key="3">
    <source>
        <dbReference type="WBParaSite" id="nRc.2.0.1.t40229-RA"/>
    </source>
</evidence>
<organism evidence="2 3">
    <name type="scientific">Romanomermis culicivorax</name>
    <name type="common">Nematode worm</name>
    <dbReference type="NCBI Taxonomy" id="13658"/>
    <lineage>
        <taxon>Eukaryota</taxon>
        <taxon>Metazoa</taxon>
        <taxon>Ecdysozoa</taxon>
        <taxon>Nematoda</taxon>
        <taxon>Enoplea</taxon>
        <taxon>Dorylaimia</taxon>
        <taxon>Mermithida</taxon>
        <taxon>Mermithoidea</taxon>
        <taxon>Mermithidae</taxon>
        <taxon>Romanomermis</taxon>
    </lineage>
</organism>
<accession>A0A915KP48</accession>
<name>A0A915KP48_ROMCU</name>
<feature type="compositionally biased region" description="Low complexity" evidence="1">
    <location>
        <begin position="123"/>
        <end position="135"/>
    </location>
</feature>
<keyword evidence="2" id="KW-1185">Reference proteome</keyword>
<feature type="region of interest" description="Disordered" evidence="1">
    <location>
        <begin position="245"/>
        <end position="265"/>
    </location>
</feature>